<dbReference type="PANTHER" id="PTHR14428">
    <property type="entry name" value="NUCLEOLAR COMPLEX PROTEIN 3"/>
    <property type="match status" value="1"/>
</dbReference>
<feature type="compositionally biased region" description="Basic residues" evidence="5">
    <location>
        <begin position="568"/>
        <end position="577"/>
    </location>
</feature>
<evidence type="ECO:0000256" key="1">
    <source>
        <dbReference type="ARBA" id="ARBA00004604"/>
    </source>
</evidence>
<dbReference type="GO" id="GO:0005730">
    <property type="term" value="C:nucleolus"/>
    <property type="evidence" value="ECO:0007669"/>
    <property type="project" value="UniProtKB-SubCell"/>
</dbReference>
<proteinExistence type="inferred from homology"/>
<comment type="similarity">
    <text evidence="2">Belongs to the CBF/MAK21 family.</text>
</comment>
<dbReference type="GO" id="GO:0006270">
    <property type="term" value="P:DNA replication initiation"/>
    <property type="evidence" value="ECO:0007669"/>
    <property type="project" value="TreeGrafter"/>
</dbReference>
<evidence type="ECO:0000256" key="2">
    <source>
        <dbReference type="ARBA" id="ARBA00007797"/>
    </source>
</evidence>
<dbReference type="EMBL" id="HBGA01074595">
    <property type="protein sequence ID" value="CAD9016752.1"/>
    <property type="molecule type" value="Transcribed_RNA"/>
</dbReference>
<gene>
    <name evidence="8" type="ORF">EGYM00392_LOCUS27861</name>
</gene>
<name>A0A7S1IMW2_9EUGL</name>
<evidence type="ECO:0000256" key="3">
    <source>
        <dbReference type="ARBA" id="ARBA00023054"/>
    </source>
</evidence>
<accession>A0A7S1IMW2</accession>
<dbReference type="PANTHER" id="PTHR14428:SF5">
    <property type="entry name" value="NUCLEOLAR COMPLEX PROTEIN 3 HOMOLOG"/>
    <property type="match status" value="1"/>
</dbReference>
<dbReference type="AlphaFoldDB" id="A0A7S1IMW2"/>
<dbReference type="Pfam" id="PF07540">
    <property type="entry name" value="NOC3p"/>
    <property type="match status" value="1"/>
</dbReference>
<feature type="region of interest" description="Disordered" evidence="5">
    <location>
        <begin position="553"/>
        <end position="577"/>
    </location>
</feature>
<feature type="region of interest" description="Disordered" evidence="5">
    <location>
        <begin position="165"/>
        <end position="186"/>
    </location>
</feature>
<comment type="subcellular location">
    <subcellularLocation>
        <location evidence="1">Nucleus</location>
        <location evidence="1">Nucleolus</location>
    </subcellularLocation>
</comment>
<evidence type="ECO:0000256" key="5">
    <source>
        <dbReference type="SAM" id="MobiDB-lite"/>
    </source>
</evidence>
<keyword evidence="4" id="KW-0539">Nucleus</keyword>
<evidence type="ECO:0000259" key="7">
    <source>
        <dbReference type="Pfam" id="PF07540"/>
    </source>
</evidence>
<feature type="domain" description="Nucleolar complex-associated protein 3 N-terminal" evidence="7">
    <location>
        <begin position="6"/>
        <end position="50"/>
    </location>
</feature>
<evidence type="ECO:0000313" key="8">
    <source>
        <dbReference type="EMBL" id="CAD9016752.1"/>
    </source>
</evidence>
<dbReference type="SUPFAM" id="SSF48371">
    <property type="entry name" value="ARM repeat"/>
    <property type="match status" value="1"/>
</dbReference>
<keyword evidence="3" id="KW-0175">Coiled coil</keyword>
<sequence>MDKEADIFVDVIPGYKIRALDKNAEVEAKSKAVRAVQKIEDIVLQKYEKFLNYILKMRSSQDKVVQCQSYECICKLLSAAAHFNFSSSLISAVVSGCCEKNDDVARMCVAALEELLDLDGSGESSLKALNCATNLIKNKGHTINPALVACFIHMRISAIDVEKQTTEQRKRAHMKEKKKMTDEDKRIQKDLSKAEATPDEVQRRRNMTLILQRLMASYLRVLEVAQQANGIRQHRLLVPVLEGLTKFAPLLDVEMLNLLLTAIKDLLNLSHTHPLTALNAIVACATLTECAEMASVLTNTAGDEFTTSAVAIDFGAAYDHLYRVIPSVLSTPTAADLVSFRRERASTIKKAERKEEDGARLKPGQDAETMSLATSMATTVDLSHEYINACSERNRRVNLLFKACEILLLKPKFLPTGRAAAFAKQLSLYAAHQPPHIAMAIVGMVRQMSQRRSYLADLISESPEGNAGTGVYNPFTDAPDFAHAEGAIMWELCLLAKSYHPTLSRYCNVVQKTAQEARDPLMKRHAGLTNHVVEGVGSLLRSEPSDLLKLHDTSLGNFNPPIQEPPTKKRKLAGPDL</sequence>
<dbReference type="GO" id="GO:0003682">
    <property type="term" value="F:chromatin binding"/>
    <property type="evidence" value="ECO:0007669"/>
    <property type="project" value="TreeGrafter"/>
</dbReference>
<dbReference type="InterPro" id="IPR011501">
    <property type="entry name" value="Noc3_N"/>
</dbReference>
<evidence type="ECO:0000259" key="6">
    <source>
        <dbReference type="Pfam" id="PF03914"/>
    </source>
</evidence>
<evidence type="ECO:0008006" key="9">
    <source>
        <dbReference type="Google" id="ProtNLM"/>
    </source>
</evidence>
<feature type="domain" description="CCAAT-binding factor" evidence="6">
    <location>
        <begin position="374"/>
        <end position="506"/>
    </location>
</feature>
<organism evidence="8">
    <name type="scientific">Eutreptiella gymnastica</name>
    <dbReference type="NCBI Taxonomy" id="73025"/>
    <lineage>
        <taxon>Eukaryota</taxon>
        <taxon>Discoba</taxon>
        <taxon>Euglenozoa</taxon>
        <taxon>Euglenida</taxon>
        <taxon>Spirocuta</taxon>
        <taxon>Euglenophyceae</taxon>
        <taxon>Eutreptiales</taxon>
        <taxon>Eutreptiaceae</taxon>
        <taxon>Eutreptiella</taxon>
    </lineage>
</organism>
<reference evidence="8" key="1">
    <citation type="submission" date="2021-01" db="EMBL/GenBank/DDBJ databases">
        <authorList>
            <person name="Corre E."/>
            <person name="Pelletier E."/>
            <person name="Niang G."/>
            <person name="Scheremetjew M."/>
            <person name="Finn R."/>
            <person name="Kale V."/>
            <person name="Holt S."/>
            <person name="Cochrane G."/>
            <person name="Meng A."/>
            <person name="Brown T."/>
            <person name="Cohen L."/>
        </authorList>
    </citation>
    <scope>NUCLEOTIDE SEQUENCE</scope>
    <source>
        <strain evidence="8">NIES-381</strain>
    </source>
</reference>
<dbReference type="Pfam" id="PF03914">
    <property type="entry name" value="CBF"/>
    <property type="match status" value="1"/>
</dbReference>
<dbReference type="InterPro" id="IPR005612">
    <property type="entry name" value="CCAAT-binding_factor"/>
</dbReference>
<evidence type="ECO:0000256" key="4">
    <source>
        <dbReference type="ARBA" id="ARBA00023242"/>
    </source>
</evidence>
<protein>
    <recommendedName>
        <fullName evidence="9">Nucleolar complex protein 3 homolog</fullName>
    </recommendedName>
</protein>
<dbReference type="InterPro" id="IPR016903">
    <property type="entry name" value="Nucleolar_cplx-assoc_3"/>
</dbReference>
<dbReference type="InterPro" id="IPR016024">
    <property type="entry name" value="ARM-type_fold"/>
</dbReference>